<dbReference type="SUPFAM" id="SSF52266">
    <property type="entry name" value="SGNH hydrolase"/>
    <property type="match status" value="1"/>
</dbReference>
<keyword evidence="1" id="KW-0812">Transmembrane</keyword>
<dbReference type="CDD" id="cd04506">
    <property type="entry name" value="SGNH_hydrolase_YpmR_like"/>
    <property type="match status" value="1"/>
</dbReference>
<evidence type="ECO:0000313" key="4">
    <source>
        <dbReference type="Proteomes" id="UP000051886"/>
    </source>
</evidence>
<evidence type="ECO:0000256" key="1">
    <source>
        <dbReference type="SAM" id="Phobius"/>
    </source>
</evidence>
<dbReference type="Gene3D" id="3.40.50.1110">
    <property type="entry name" value="SGNH hydrolase"/>
    <property type="match status" value="1"/>
</dbReference>
<keyword evidence="1" id="KW-1133">Transmembrane helix</keyword>
<dbReference type="EMBL" id="JQCN01000001">
    <property type="protein sequence ID" value="KRO02749.1"/>
    <property type="molecule type" value="Genomic_DNA"/>
</dbReference>
<dbReference type="AlphaFoldDB" id="A0A0R2LTX2"/>
<comment type="caution">
    <text evidence="3">The sequence shown here is derived from an EMBL/GenBank/DDBJ whole genome shotgun (WGS) entry which is preliminary data.</text>
</comment>
<name>A0A0R2LTX2_9LACO</name>
<dbReference type="Pfam" id="PF13472">
    <property type="entry name" value="Lipase_GDSL_2"/>
    <property type="match status" value="1"/>
</dbReference>
<keyword evidence="1" id="KW-0472">Membrane</keyword>
<protein>
    <submittedName>
        <fullName evidence="3">GDSL-like Lipase acylhydrolase</fullName>
    </submittedName>
</protein>
<dbReference type="RefSeq" id="WP_017868154.1">
    <property type="nucleotide sequence ID" value="NZ_BJYB01000001.1"/>
</dbReference>
<dbReference type="PATRIC" id="fig|449659.4.peg.173"/>
<dbReference type="InterPro" id="IPR036514">
    <property type="entry name" value="SGNH_hydro_sf"/>
</dbReference>
<reference evidence="3 4" key="1">
    <citation type="journal article" date="2015" name="Genome Announc.">
        <title>Expanding the biotechnology potential of lactobacilli through comparative genomics of 213 strains and associated genera.</title>
        <authorList>
            <person name="Sun Z."/>
            <person name="Harris H.M."/>
            <person name="McCann A."/>
            <person name="Guo C."/>
            <person name="Argimon S."/>
            <person name="Zhang W."/>
            <person name="Yang X."/>
            <person name="Jeffery I.B."/>
            <person name="Cooney J.C."/>
            <person name="Kagawa T.F."/>
            <person name="Liu W."/>
            <person name="Song Y."/>
            <person name="Salvetti E."/>
            <person name="Wrobel A."/>
            <person name="Rasinkangas P."/>
            <person name="Parkhill J."/>
            <person name="Rea M.C."/>
            <person name="O'Sullivan O."/>
            <person name="Ritari J."/>
            <person name="Douillard F.P."/>
            <person name="Paul Ross R."/>
            <person name="Yang R."/>
            <person name="Briner A.E."/>
            <person name="Felis G.E."/>
            <person name="de Vos W.M."/>
            <person name="Barrangou R."/>
            <person name="Klaenhammer T.R."/>
            <person name="Caufield P.W."/>
            <person name="Cui Y."/>
            <person name="Zhang H."/>
            <person name="O'Toole P.W."/>
        </authorList>
    </citation>
    <scope>NUCLEOTIDE SEQUENCE [LARGE SCALE GENOMIC DNA]</scope>
    <source>
        <strain evidence="3 4">NBRC 103219</strain>
    </source>
</reference>
<dbReference type="InterPro" id="IPR051532">
    <property type="entry name" value="Ester_Hydrolysis_Enzymes"/>
</dbReference>
<dbReference type="PANTHER" id="PTHR30383">
    <property type="entry name" value="THIOESTERASE 1/PROTEASE 1/LYSOPHOSPHOLIPASE L1"/>
    <property type="match status" value="1"/>
</dbReference>
<dbReference type="OrthoDB" id="252349at2"/>
<accession>A0A0R2LTX2</accession>
<proteinExistence type="predicted"/>
<evidence type="ECO:0000313" key="3">
    <source>
        <dbReference type="EMBL" id="KRO02749.1"/>
    </source>
</evidence>
<keyword evidence="3" id="KW-0378">Hydrolase</keyword>
<feature type="domain" description="SGNH hydrolase-type esterase" evidence="2">
    <location>
        <begin position="64"/>
        <end position="295"/>
    </location>
</feature>
<organism evidence="3 4">
    <name type="scientific">Ligilactobacillus pobuzihii</name>
    <dbReference type="NCBI Taxonomy" id="449659"/>
    <lineage>
        <taxon>Bacteria</taxon>
        <taxon>Bacillati</taxon>
        <taxon>Bacillota</taxon>
        <taxon>Bacilli</taxon>
        <taxon>Lactobacillales</taxon>
        <taxon>Lactobacillaceae</taxon>
        <taxon>Ligilactobacillus</taxon>
    </lineage>
</organism>
<sequence>MKKITEIGKFTLSLLVLSGIFLGIFYLVARLQNQPFRSEPTSHQVNKQKNKQNQKLDHLNLVGLGDSLTHGVGDTTERGGYVYLIKQKLQKNDAKKVNTANFGKTGDTTTEIKQRLDSQPEIKKQLKKADIITITAGGNDLMHVLQNNFQTLSSNNFNQSMQVAKDQYKVNMTALLKDVRAVNSRAPIFLFSVYDPFYVYFPNMTALQEYTDQWNKAAHNQVQQLNSTYFVDVDHQISEGQYYGKSKKELKKEANLDLSNTNNKKLEKLLSDNKEKNNFLSSDDHFHPNDRGYQLMTQKLYEIMVKHKDTWFKEVQNGE</sequence>
<dbReference type="GO" id="GO:0004622">
    <property type="term" value="F:phosphatidylcholine lysophospholipase activity"/>
    <property type="evidence" value="ECO:0007669"/>
    <property type="project" value="TreeGrafter"/>
</dbReference>
<keyword evidence="4" id="KW-1185">Reference proteome</keyword>
<dbReference type="InterPro" id="IPR013830">
    <property type="entry name" value="SGNH_hydro"/>
</dbReference>
<feature type="transmembrane region" description="Helical" evidence="1">
    <location>
        <begin position="12"/>
        <end position="29"/>
    </location>
</feature>
<dbReference type="STRING" id="449659.IV66_GL000175"/>
<dbReference type="PANTHER" id="PTHR30383:SF27">
    <property type="entry name" value="SPORE GERMINATION LIPASE LIPC"/>
    <property type="match status" value="1"/>
</dbReference>
<dbReference type="Proteomes" id="UP000051886">
    <property type="component" value="Unassembled WGS sequence"/>
</dbReference>
<evidence type="ECO:0000259" key="2">
    <source>
        <dbReference type="Pfam" id="PF13472"/>
    </source>
</evidence>
<gene>
    <name evidence="3" type="ORF">IV66_GL000175</name>
</gene>